<keyword evidence="4" id="KW-1185">Reference proteome</keyword>
<accession>A0ABY7TUS0</accession>
<feature type="compositionally biased region" description="Basic and acidic residues" evidence="1">
    <location>
        <begin position="1"/>
        <end position="11"/>
    </location>
</feature>
<keyword evidence="2" id="KW-0472">Membrane</keyword>
<dbReference type="Proteomes" id="UP001218231">
    <property type="component" value="Chromosome"/>
</dbReference>
<feature type="transmembrane region" description="Helical" evidence="2">
    <location>
        <begin position="24"/>
        <end position="43"/>
    </location>
</feature>
<name>A0ABY7TUS0_9SPHN</name>
<feature type="region of interest" description="Disordered" evidence="1">
    <location>
        <begin position="1"/>
        <end position="20"/>
    </location>
</feature>
<protein>
    <submittedName>
        <fullName evidence="3">Uncharacterized protein</fullName>
    </submittedName>
</protein>
<dbReference type="EMBL" id="CP117417">
    <property type="protein sequence ID" value="WCT76680.1"/>
    <property type="molecule type" value="Genomic_DNA"/>
</dbReference>
<evidence type="ECO:0000313" key="3">
    <source>
        <dbReference type="EMBL" id="WCT76680.1"/>
    </source>
</evidence>
<keyword evidence="2" id="KW-1133">Transmembrane helix</keyword>
<sequence length="69" mass="7558">MSITIRRDSGKKNGRNGSGKSYRLWWLSLVLMLAGGLVALAWIKGGPMQMREVAVELSTRQVGVNGQVK</sequence>
<proteinExistence type="predicted"/>
<reference evidence="3 4" key="1">
    <citation type="submission" date="2023-02" db="EMBL/GenBank/DDBJ databases">
        <title>Genome sequence of Novosphingobium humi KACC 19094.</title>
        <authorList>
            <person name="Kim S."/>
            <person name="Heo J."/>
            <person name="Kwon S.-W."/>
        </authorList>
    </citation>
    <scope>NUCLEOTIDE SEQUENCE [LARGE SCALE GENOMIC DNA]</scope>
    <source>
        <strain evidence="3 4">KACC 19094</strain>
    </source>
</reference>
<keyword evidence="2" id="KW-0812">Transmembrane</keyword>
<evidence type="ECO:0000313" key="4">
    <source>
        <dbReference type="Proteomes" id="UP001218231"/>
    </source>
</evidence>
<evidence type="ECO:0000256" key="2">
    <source>
        <dbReference type="SAM" id="Phobius"/>
    </source>
</evidence>
<dbReference type="RefSeq" id="WP_273617088.1">
    <property type="nucleotide sequence ID" value="NZ_CP117417.1"/>
</dbReference>
<organism evidence="3 4">
    <name type="scientific">Novosphingobium humi</name>
    <dbReference type="NCBI Taxonomy" id="2282397"/>
    <lineage>
        <taxon>Bacteria</taxon>
        <taxon>Pseudomonadati</taxon>
        <taxon>Pseudomonadota</taxon>
        <taxon>Alphaproteobacteria</taxon>
        <taxon>Sphingomonadales</taxon>
        <taxon>Sphingomonadaceae</taxon>
        <taxon>Novosphingobium</taxon>
    </lineage>
</organism>
<evidence type="ECO:0000256" key="1">
    <source>
        <dbReference type="SAM" id="MobiDB-lite"/>
    </source>
</evidence>
<gene>
    <name evidence="3" type="ORF">PQ457_12150</name>
</gene>